<evidence type="ECO:0000313" key="2">
    <source>
        <dbReference type="EMBL" id="VDN31189.1"/>
    </source>
</evidence>
<sequence>MRSITAFAWPCVSSSLSVVDLQEKYTGLQVLAHLIAKFPIAKKAAPQVFQCLAKGTHIETRKIVNPVLDMLLPAWVTDPEELKALAFSTKKIMMEDHGIQSCVHILSLIVRHGDLYYPIRHHILKLIIVIITRLSAQQLPIDQRRLILDMIDTAFRWHQKSRAEANESALHATDGVEPVAQKTSTSTEASNTQMEKTDRDQLTNLMIRFACQSIDTTQNGTISELSARRALSQIETTLSSEVWGGETCELRLSFLDRFLCPDEFTAVGSSASSGGQS</sequence>
<proteinExistence type="predicted"/>
<reference evidence="2 3" key="1">
    <citation type="submission" date="2018-11" db="EMBL/GenBank/DDBJ databases">
        <authorList>
            <consortium name="Pathogen Informatics"/>
        </authorList>
    </citation>
    <scope>NUCLEOTIDE SEQUENCE [LARGE SCALE GENOMIC DNA]</scope>
</reference>
<dbReference type="OrthoDB" id="6277385at2759"/>
<organism evidence="2 3">
    <name type="scientific">Dibothriocephalus latus</name>
    <name type="common">Fish tapeworm</name>
    <name type="synonym">Diphyllobothrium latum</name>
    <dbReference type="NCBI Taxonomy" id="60516"/>
    <lineage>
        <taxon>Eukaryota</taxon>
        <taxon>Metazoa</taxon>
        <taxon>Spiralia</taxon>
        <taxon>Lophotrochozoa</taxon>
        <taxon>Platyhelminthes</taxon>
        <taxon>Cestoda</taxon>
        <taxon>Eucestoda</taxon>
        <taxon>Diphyllobothriidea</taxon>
        <taxon>Diphyllobothriidae</taxon>
        <taxon>Dibothriocephalus</taxon>
    </lineage>
</organism>
<name>A0A3P7QLU7_DIBLA</name>
<gene>
    <name evidence="2" type="ORF">DILT_LOCUS15698</name>
</gene>
<dbReference type="Pfam" id="PF20206">
    <property type="entry name" value="Tra1_ring"/>
    <property type="match status" value="1"/>
</dbReference>
<protein>
    <submittedName>
        <fullName evidence="2">Uncharacterized protein</fullName>
    </submittedName>
</protein>
<dbReference type="AlphaFoldDB" id="A0A3P7QLU7"/>
<feature type="non-terminal residue" evidence="2">
    <location>
        <position position="277"/>
    </location>
</feature>
<keyword evidence="3" id="KW-1185">Reference proteome</keyword>
<feature type="region of interest" description="Disordered" evidence="1">
    <location>
        <begin position="167"/>
        <end position="197"/>
    </location>
</feature>
<dbReference type="InterPro" id="IPR046805">
    <property type="entry name" value="Tra1_ring"/>
</dbReference>
<accession>A0A3P7QLU7</accession>
<feature type="compositionally biased region" description="Polar residues" evidence="1">
    <location>
        <begin position="181"/>
        <end position="194"/>
    </location>
</feature>
<evidence type="ECO:0000256" key="1">
    <source>
        <dbReference type="SAM" id="MobiDB-lite"/>
    </source>
</evidence>
<dbReference type="EMBL" id="UYRU01080582">
    <property type="protein sequence ID" value="VDN31189.1"/>
    <property type="molecule type" value="Genomic_DNA"/>
</dbReference>
<dbReference type="Proteomes" id="UP000281553">
    <property type="component" value="Unassembled WGS sequence"/>
</dbReference>
<evidence type="ECO:0000313" key="3">
    <source>
        <dbReference type="Proteomes" id="UP000281553"/>
    </source>
</evidence>